<dbReference type="Pfam" id="PF14223">
    <property type="entry name" value="Retrotran_gag_2"/>
    <property type="match status" value="1"/>
</dbReference>
<dbReference type="SUPFAM" id="SSF54211">
    <property type="entry name" value="Ribosomal protein S5 domain 2-like"/>
    <property type="match status" value="1"/>
</dbReference>
<dbReference type="GO" id="GO:0140662">
    <property type="term" value="F:ATP-dependent protein folding chaperone"/>
    <property type="evidence" value="ECO:0007669"/>
    <property type="project" value="InterPro"/>
</dbReference>
<dbReference type="EMBL" id="MLFT02000005">
    <property type="protein sequence ID" value="PHT47717.1"/>
    <property type="molecule type" value="Genomic_DNA"/>
</dbReference>
<reference evidence="8" key="2">
    <citation type="journal article" date="2017" name="J. Anim. Genet.">
        <title>Multiple reference genome sequences of hot pepper reveal the massive evolution of plant disease resistance genes by retroduplication.</title>
        <authorList>
            <person name="Kim S."/>
            <person name="Park J."/>
            <person name="Yeom S.-I."/>
            <person name="Kim Y.-M."/>
            <person name="Seo E."/>
            <person name="Kim K.-T."/>
            <person name="Kim M.-S."/>
            <person name="Lee J.M."/>
            <person name="Cheong K."/>
            <person name="Shin H.-S."/>
            <person name="Kim S.-B."/>
            <person name="Han K."/>
            <person name="Lee J."/>
            <person name="Park M."/>
            <person name="Lee H.-A."/>
            <person name="Lee H.-Y."/>
            <person name="Lee Y."/>
            <person name="Oh S."/>
            <person name="Lee J.H."/>
            <person name="Choi E."/>
            <person name="Choi E."/>
            <person name="Lee S.E."/>
            <person name="Jeon J."/>
            <person name="Kim H."/>
            <person name="Choi G."/>
            <person name="Song H."/>
            <person name="Lee J."/>
            <person name="Lee S.-C."/>
            <person name="Kwon J.-K."/>
            <person name="Lee H.-Y."/>
            <person name="Koo N."/>
            <person name="Hong Y."/>
            <person name="Kim R.W."/>
            <person name="Kang W.-H."/>
            <person name="Huh J.H."/>
            <person name="Kang B.-C."/>
            <person name="Yang T.-J."/>
            <person name="Lee Y.-H."/>
            <person name="Bennetzen J.L."/>
            <person name="Choi D."/>
        </authorList>
    </citation>
    <scope>NUCLEOTIDE SEQUENCE [LARGE SCALE GENOMIC DNA]</scope>
    <source>
        <strain evidence="8">cv. PBC81</strain>
    </source>
</reference>
<comment type="similarity">
    <text evidence="2">Belongs to the heat shock protein 90 family.</text>
</comment>
<comment type="subcellular location">
    <subcellularLocation>
        <location evidence="1">Cytoplasm</location>
    </subcellularLocation>
</comment>
<dbReference type="PANTHER" id="PTHR11528">
    <property type="entry name" value="HEAT SHOCK PROTEIN 90 FAMILY MEMBER"/>
    <property type="match status" value="1"/>
</dbReference>
<dbReference type="Gene3D" id="3.40.50.11260">
    <property type="match status" value="1"/>
</dbReference>
<evidence type="ECO:0000313" key="7">
    <source>
        <dbReference type="EMBL" id="PHT47717.1"/>
    </source>
</evidence>
<protein>
    <recommendedName>
        <fullName evidence="9">Heat shock protein 82</fullName>
    </recommendedName>
</protein>
<dbReference type="InterPro" id="IPR001404">
    <property type="entry name" value="Hsp90_fam"/>
</dbReference>
<evidence type="ECO:0000256" key="3">
    <source>
        <dbReference type="ARBA" id="ARBA00022490"/>
    </source>
</evidence>
<evidence type="ECO:0000256" key="2">
    <source>
        <dbReference type="ARBA" id="ARBA00008239"/>
    </source>
</evidence>
<dbReference type="InterPro" id="IPR020575">
    <property type="entry name" value="Hsp90_N"/>
</dbReference>
<evidence type="ECO:0000313" key="8">
    <source>
        <dbReference type="Proteomes" id="UP000224567"/>
    </source>
</evidence>
<evidence type="ECO:0000256" key="5">
    <source>
        <dbReference type="ARBA" id="ARBA00022840"/>
    </source>
</evidence>
<dbReference type="AlphaFoldDB" id="A0A2G2WR50"/>
<proteinExistence type="inferred from homology"/>
<keyword evidence="4" id="KW-0547">Nucleotide-binding</keyword>
<dbReference type="GO" id="GO:0051082">
    <property type="term" value="F:unfolded protein binding"/>
    <property type="evidence" value="ECO:0007669"/>
    <property type="project" value="InterPro"/>
</dbReference>
<keyword evidence="3" id="KW-0963">Cytoplasm</keyword>
<dbReference type="GO" id="GO:0005737">
    <property type="term" value="C:cytoplasm"/>
    <property type="evidence" value="ECO:0007669"/>
    <property type="project" value="UniProtKB-SubCell"/>
</dbReference>
<sequence>MRTYLRAYDLWEVVEVGVEANPLPNNPTMAQIKNHREEVSKNFKALSCIQSTLSEVIFARVMASETAKEAWDKLKEEFHGSDKIRQIKVINLRREFEILRMKDSETIEEFSNKLMKVVNQIKLIWEKSLQIQESWNRILLSPSEFVHALYAQEQRRYLKLKEATETALQAKFKGEMQMKISWSTWKNRESQADGSFTVTRDVNVEQLGRETKINLFLKEDQLEYLEEQQRIKDLVKHFEFISYPIYVWTEKTTEKEMSDDEDDEGSSKQALLNLTQDQGGNYLFEFDSTVTSVGTLLPHQLQLVGKWGKLLPKNLMFRMMSNSLQHKWGVRLSYCTNSTVNWSLEIFAEKPIVRQAYLNFVPGKMSGKEFKEFWTKYLRAEYHHSTKNIVTAFAKASEDEKLAVFLKQDAMLASEARKKMNIIKLYVWRVFIMDNLKELMPEYFGFMKGVVDSDDLPLNISREMLQQNKILKVIRKNLVKKCIEMFNEIAVNKEDYNKFYEAFSKNLKLGIHEDNQNKAKLADLFRDHSTNSDDEMTSLKDYVTRMEEGQKDIYYITGESKKLVENSTFSERLKKKGYEVLYMVDAIDE</sequence>
<dbReference type="SUPFAM" id="SSF55874">
    <property type="entry name" value="ATPase domain of HSP90 chaperone/DNA topoisomerase II/histidine kinase"/>
    <property type="match status" value="1"/>
</dbReference>
<keyword evidence="8" id="KW-1185">Reference proteome</keyword>
<dbReference type="InterPro" id="IPR020568">
    <property type="entry name" value="Ribosomal_Su5_D2-typ_SF"/>
</dbReference>
<keyword evidence="5" id="KW-0067">ATP-binding</keyword>
<keyword evidence="6" id="KW-0143">Chaperone</keyword>
<evidence type="ECO:0000256" key="4">
    <source>
        <dbReference type="ARBA" id="ARBA00022741"/>
    </source>
</evidence>
<evidence type="ECO:0008006" key="9">
    <source>
        <dbReference type="Google" id="ProtNLM"/>
    </source>
</evidence>
<dbReference type="GO" id="GO:0005524">
    <property type="term" value="F:ATP binding"/>
    <property type="evidence" value="ECO:0007669"/>
    <property type="project" value="UniProtKB-KW"/>
</dbReference>
<dbReference type="PRINTS" id="PR00775">
    <property type="entry name" value="HEATSHOCK90"/>
</dbReference>
<dbReference type="Pfam" id="PF00183">
    <property type="entry name" value="HSP90"/>
    <property type="match status" value="2"/>
</dbReference>
<accession>A0A2G2WR50</accession>
<dbReference type="GO" id="GO:0016887">
    <property type="term" value="F:ATP hydrolysis activity"/>
    <property type="evidence" value="ECO:0007669"/>
    <property type="project" value="InterPro"/>
</dbReference>
<evidence type="ECO:0000256" key="1">
    <source>
        <dbReference type="ARBA" id="ARBA00004496"/>
    </source>
</evidence>
<dbReference type="InterPro" id="IPR036890">
    <property type="entry name" value="HATPase_C_sf"/>
</dbReference>
<organism evidence="7 8">
    <name type="scientific">Capsicum baccatum</name>
    <name type="common">Peruvian pepper</name>
    <dbReference type="NCBI Taxonomy" id="33114"/>
    <lineage>
        <taxon>Eukaryota</taxon>
        <taxon>Viridiplantae</taxon>
        <taxon>Streptophyta</taxon>
        <taxon>Embryophyta</taxon>
        <taxon>Tracheophyta</taxon>
        <taxon>Spermatophyta</taxon>
        <taxon>Magnoliopsida</taxon>
        <taxon>eudicotyledons</taxon>
        <taxon>Gunneridae</taxon>
        <taxon>Pentapetalae</taxon>
        <taxon>asterids</taxon>
        <taxon>lamiids</taxon>
        <taxon>Solanales</taxon>
        <taxon>Solanaceae</taxon>
        <taxon>Solanoideae</taxon>
        <taxon>Capsiceae</taxon>
        <taxon>Capsicum</taxon>
    </lineage>
</organism>
<name>A0A2G2WR50_CAPBA</name>
<dbReference type="Proteomes" id="UP000224567">
    <property type="component" value="Unassembled WGS sequence"/>
</dbReference>
<dbReference type="STRING" id="33114.A0A2G2WR50"/>
<gene>
    <name evidence="7" type="ORF">CQW23_11925</name>
</gene>
<dbReference type="FunFam" id="3.40.50.11260:FF:000001">
    <property type="entry name" value="Heat shock protein 90 alpha"/>
    <property type="match status" value="1"/>
</dbReference>
<dbReference type="Gene3D" id="3.30.565.10">
    <property type="entry name" value="Histidine kinase-like ATPase, C-terminal domain"/>
    <property type="match status" value="1"/>
</dbReference>
<comment type="caution">
    <text evidence="7">The sequence shown here is derived from an EMBL/GenBank/DDBJ whole genome shotgun (WGS) entry which is preliminary data.</text>
</comment>
<dbReference type="OrthoDB" id="1728030at2759"/>
<dbReference type="Gene3D" id="3.30.230.80">
    <property type="match status" value="1"/>
</dbReference>
<reference evidence="7 8" key="1">
    <citation type="journal article" date="2017" name="Genome Biol.">
        <title>New reference genome sequences of hot pepper reveal the massive evolution of plant disease-resistance genes by retroduplication.</title>
        <authorList>
            <person name="Kim S."/>
            <person name="Park J."/>
            <person name="Yeom S.I."/>
            <person name="Kim Y.M."/>
            <person name="Seo E."/>
            <person name="Kim K.T."/>
            <person name="Kim M.S."/>
            <person name="Lee J.M."/>
            <person name="Cheong K."/>
            <person name="Shin H.S."/>
            <person name="Kim S.B."/>
            <person name="Han K."/>
            <person name="Lee J."/>
            <person name="Park M."/>
            <person name="Lee H.A."/>
            <person name="Lee H.Y."/>
            <person name="Lee Y."/>
            <person name="Oh S."/>
            <person name="Lee J.H."/>
            <person name="Choi E."/>
            <person name="Choi E."/>
            <person name="Lee S.E."/>
            <person name="Jeon J."/>
            <person name="Kim H."/>
            <person name="Choi G."/>
            <person name="Song H."/>
            <person name="Lee J."/>
            <person name="Lee S.C."/>
            <person name="Kwon J.K."/>
            <person name="Lee H.Y."/>
            <person name="Koo N."/>
            <person name="Hong Y."/>
            <person name="Kim R.W."/>
            <person name="Kang W.H."/>
            <person name="Huh J.H."/>
            <person name="Kang B.C."/>
            <person name="Yang T.J."/>
            <person name="Lee Y.H."/>
            <person name="Bennetzen J.L."/>
            <person name="Choi D."/>
        </authorList>
    </citation>
    <scope>NUCLEOTIDE SEQUENCE [LARGE SCALE GENOMIC DNA]</scope>
    <source>
        <strain evidence="8">cv. PBC81</strain>
    </source>
</reference>
<evidence type="ECO:0000256" key="6">
    <source>
        <dbReference type="ARBA" id="ARBA00023186"/>
    </source>
</evidence>